<evidence type="ECO:0000256" key="6">
    <source>
        <dbReference type="ARBA" id="ARBA00023242"/>
    </source>
</evidence>
<dbReference type="STRING" id="658196.A0A397T094"/>
<reference evidence="9 10" key="1">
    <citation type="submission" date="2018-06" db="EMBL/GenBank/DDBJ databases">
        <title>Comparative genomics reveals the genomic features of Rhizophagus irregularis, R. cerebriforme, R. diaphanum and Gigaspora rosea, and their symbiotic lifestyle signature.</title>
        <authorList>
            <person name="Morin E."/>
            <person name="San Clemente H."/>
            <person name="Chen E.C.H."/>
            <person name="De La Providencia I."/>
            <person name="Hainaut M."/>
            <person name="Kuo A."/>
            <person name="Kohler A."/>
            <person name="Murat C."/>
            <person name="Tang N."/>
            <person name="Roy S."/>
            <person name="Loubradou J."/>
            <person name="Henrissat B."/>
            <person name="Grigoriev I.V."/>
            <person name="Corradi N."/>
            <person name="Roux C."/>
            <person name="Martin F.M."/>
        </authorList>
    </citation>
    <scope>NUCLEOTIDE SEQUENCE [LARGE SCALE GENOMIC DNA]</scope>
    <source>
        <strain evidence="9 10">DAOM 227022</strain>
    </source>
</reference>
<dbReference type="SMART" id="SM00479">
    <property type="entry name" value="EXOIII"/>
    <property type="match status" value="1"/>
</dbReference>
<dbReference type="CDD" id="cd06145">
    <property type="entry name" value="REX1_like"/>
    <property type="match status" value="1"/>
</dbReference>
<feature type="domain" description="Exonuclease" evidence="8">
    <location>
        <begin position="287"/>
        <end position="449"/>
    </location>
</feature>
<evidence type="ECO:0000256" key="5">
    <source>
        <dbReference type="ARBA" id="ARBA00022839"/>
    </source>
</evidence>
<dbReference type="EMBL" id="QKYT01000218">
    <property type="protein sequence ID" value="RIA89477.1"/>
    <property type="molecule type" value="Genomic_DNA"/>
</dbReference>
<dbReference type="Proteomes" id="UP000265703">
    <property type="component" value="Unassembled WGS sequence"/>
</dbReference>
<keyword evidence="4" id="KW-0378">Hydrolase</keyword>
<organism evidence="9 10">
    <name type="scientific">Glomus cerebriforme</name>
    <dbReference type="NCBI Taxonomy" id="658196"/>
    <lineage>
        <taxon>Eukaryota</taxon>
        <taxon>Fungi</taxon>
        <taxon>Fungi incertae sedis</taxon>
        <taxon>Mucoromycota</taxon>
        <taxon>Glomeromycotina</taxon>
        <taxon>Glomeromycetes</taxon>
        <taxon>Glomerales</taxon>
        <taxon>Glomeraceae</taxon>
        <taxon>Glomus</taxon>
    </lineage>
</organism>
<keyword evidence="3" id="KW-0540">Nuclease</keyword>
<dbReference type="Pfam" id="PF00929">
    <property type="entry name" value="RNase_T"/>
    <property type="match status" value="1"/>
</dbReference>
<evidence type="ECO:0000259" key="8">
    <source>
        <dbReference type="SMART" id="SM00479"/>
    </source>
</evidence>
<keyword evidence="6" id="KW-0539">Nucleus</keyword>
<accession>A0A397T094</accession>
<dbReference type="InterPro" id="IPR034922">
    <property type="entry name" value="REX1-like_exo"/>
</dbReference>
<dbReference type="GO" id="GO:0005634">
    <property type="term" value="C:nucleus"/>
    <property type="evidence" value="ECO:0007669"/>
    <property type="project" value="UniProtKB-SubCell"/>
</dbReference>
<feature type="region of interest" description="Disordered" evidence="7">
    <location>
        <begin position="1"/>
        <end position="22"/>
    </location>
</feature>
<dbReference type="OrthoDB" id="206335at2759"/>
<evidence type="ECO:0000256" key="3">
    <source>
        <dbReference type="ARBA" id="ARBA00022722"/>
    </source>
</evidence>
<dbReference type="InterPro" id="IPR036397">
    <property type="entry name" value="RNaseH_sf"/>
</dbReference>
<comment type="similarity">
    <text evidence="2">Belongs to the REXO1/REXO3 family.</text>
</comment>
<evidence type="ECO:0000313" key="10">
    <source>
        <dbReference type="Proteomes" id="UP000265703"/>
    </source>
</evidence>
<proteinExistence type="inferred from homology"/>
<dbReference type="InterPro" id="IPR013520">
    <property type="entry name" value="Ribonucl_H"/>
</dbReference>
<comment type="caution">
    <text evidence="9">The sequence shown here is derived from an EMBL/GenBank/DDBJ whole genome shotgun (WGS) entry which is preliminary data.</text>
</comment>
<dbReference type="GO" id="GO:0003676">
    <property type="term" value="F:nucleic acid binding"/>
    <property type="evidence" value="ECO:0007669"/>
    <property type="project" value="InterPro"/>
</dbReference>
<evidence type="ECO:0000256" key="1">
    <source>
        <dbReference type="ARBA" id="ARBA00004123"/>
    </source>
</evidence>
<dbReference type="AlphaFoldDB" id="A0A397T094"/>
<dbReference type="SUPFAM" id="SSF53098">
    <property type="entry name" value="Ribonuclease H-like"/>
    <property type="match status" value="1"/>
</dbReference>
<sequence length="619" mass="70832">MTSRAKRLNEIEGKVETNDEKKSKARKISTTIGFITSTRARLSEVSSEVKSEHIGPYRRKRTKGQKEAKKRRKEKKAIIRSFGPEFFFDVNRWKIIDIKELQNLILHLLTDEGRCPEWLYIEKVEEIRNVVFLMIPGLDPSLFGITVETAVKAKGPLDWEKLQEKGLIGNPDLKISENLPIFPKIFSHGCVTRAPGDAKRMYNPTGNLFSCILSEAQKGSIKHKEISGDIYEQIYSCLLTPEEMVQNDYPIPSCMAKEGRLPDGWVEVPMKASDIFVKKEFTKRNFRVLSIDCEMCKSNDLSVLTRVSIVDIDCNVVYDELIMPEEPITDYLTPFSGITKERLKDVTTTLKDVQKRLLELVDSDTVLIGHSLECDMKALKFAHPYAIDTSILYTNPGGVFSKSSLKMLAHQWLKRSIQVNEGGIIGHDSIEDAKAAMDLVKLKLNNGLNFDKSYENLIHRLERYNKTSAFIDYDGKVQLLGVDAKHSIKCTNDDEVFTGVLNAINNSRNPMYHNFIWGRFKDLENLPEYEKDILTTLKQLNDRIENIYSRLPANTAFIISSGSGNSREWENLYKKRMNSSVNWTAQDQEFYEKELLKSRIGLTFLRVKSDPENLGENEK</sequence>
<keyword evidence="5" id="KW-0269">Exonuclease</keyword>
<comment type="subcellular location">
    <subcellularLocation>
        <location evidence="1">Nucleus</location>
    </subcellularLocation>
</comment>
<name>A0A397T094_9GLOM</name>
<keyword evidence="10" id="KW-1185">Reference proteome</keyword>
<evidence type="ECO:0000313" key="9">
    <source>
        <dbReference type="EMBL" id="RIA89477.1"/>
    </source>
</evidence>
<feature type="compositionally biased region" description="Basic residues" evidence="7">
    <location>
        <begin position="56"/>
        <end position="73"/>
    </location>
</feature>
<feature type="region of interest" description="Disordered" evidence="7">
    <location>
        <begin position="46"/>
        <end position="73"/>
    </location>
</feature>
<evidence type="ECO:0000256" key="4">
    <source>
        <dbReference type="ARBA" id="ARBA00022801"/>
    </source>
</evidence>
<feature type="compositionally biased region" description="Basic and acidic residues" evidence="7">
    <location>
        <begin position="7"/>
        <end position="22"/>
    </location>
</feature>
<dbReference type="InterPro" id="IPR012337">
    <property type="entry name" value="RNaseH-like_sf"/>
</dbReference>
<evidence type="ECO:0000256" key="7">
    <source>
        <dbReference type="SAM" id="MobiDB-lite"/>
    </source>
</evidence>
<gene>
    <name evidence="9" type="ORF">C1645_772237</name>
</gene>
<dbReference type="PANTHER" id="PTHR12801">
    <property type="entry name" value="RNA EXONUCLEASE REXO1 / RECO3 FAMILY MEMBER-RELATED"/>
    <property type="match status" value="1"/>
</dbReference>
<dbReference type="FunFam" id="3.30.420.10:FF:000019">
    <property type="entry name" value="RNA exonuclease NEF-sp"/>
    <property type="match status" value="1"/>
</dbReference>
<dbReference type="GO" id="GO:0004527">
    <property type="term" value="F:exonuclease activity"/>
    <property type="evidence" value="ECO:0007669"/>
    <property type="project" value="UniProtKB-KW"/>
</dbReference>
<dbReference type="PANTHER" id="PTHR12801:SF115">
    <property type="entry name" value="FI18136P1-RELATED"/>
    <property type="match status" value="1"/>
</dbReference>
<dbReference type="InterPro" id="IPR047021">
    <property type="entry name" value="REXO1/3/4-like"/>
</dbReference>
<evidence type="ECO:0000256" key="2">
    <source>
        <dbReference type="ARBA" id="ARBA00006357"/>
    </source>
</evidence>
<protein>
    <recommendedName>
        <fullName evidence="8">Exonuclease domain-containing protein</fullName>
    </recommendedName>
</protein>
<dbReference type="Gene3D" id="3.30.420.10">
    <property type="entry name" value="Ribonuclease H-like superfamily/Ribonuclease H"/>
    <property type="match status" value="1"/>
</dbReference>